<dbReference type="InterPro" id="IPR046373">
    <property type="entry name" value="Acyl-CoA_Oxase/DH_mid-dom_sf"/>
</dbReference>
<evidence type="ECO:0000313" key="4">
    <source>
        <dbReference type="EMBL" id="GLK99159.1"/>
    </source>
</evidence>
<dbReference type="Proteomes" id="UP001143480">
    <property type="component" value="Unassembled WGS sequence"/>
</dbReference>
<dbReference type="Gene3D" id="2.40.110.10">
    <property type="entry name" value="Butyryl-CoA Dehydrogenase, subunit A, domain 2"/>
    <property type="match status" value="1"/>
</dbReference>
<organism evidence="4 5">
    <name type="scientific">Dactylosporangium matsuzakiense</name>
    <dbReference type="NCBI Taxonomy" id="53360"/>
    <lineage>
        <taxon>Bacteria</taxon>
        <taxon>Bacillati</taxon>
        <taxon>Actinomycetota</taxon>
        <taxon>Actinomycetes</taxon>
        <taxon>Micromonosporales</taxon>
        <taxon>Micromonosporaceae</taxon>
        <taxon>Dactylosporangium</taxon>
    </lineage>
</organism>
<feature type="domain" description="Acyl-CoA dehydrogenase/oxidase N-terminal" evidence="2">
    <location>
        <begin position="22"/>
        <end position="115"/>
    </location>
</feature>
<reference evidence="4" key="1">
    <citation type="journal article" date="2014" name="Int. J. Syst. Evol. Microbiol.">
        <title>Complete genome sequence of Corynebacterium casei LMG S-19264T (=DSM 44701T), isolated from a smear-ripened cheese.</title>
        <authorList>
            <consortium name="US DOE Joint Genome Institute (JGI-PGF)"/>
            <person name="Walter F."/>
            <person name="Albersmeier A."/>
            <person name="Kalinowski J."/>
            <person name="Ruckert C."/>
        </authorList>
    </citation>
    <scope>NUCLEOTIDE SEQUENCE</scope>
    <source>
        <strain evidence="4">VKM Ac-1321</strain>
    </source>
</reference>
<keyword evidence="5" id="KW-1185">Reference proteome</keyword>
<name>A0A9W6KEH6_9ACTN</name>
<dbReference type="InterPro" id="IPR013107">
    <property type="entry name" value="Acyl-CoA_DH_C"/>
</dbReference>
<dbReference type="AlphaFoldDB" id="A0A9W6KEH6"/>
<evidence type="ECO:0000256" key="1">
    <source>
        <dbReference type="ARBA" id="ARBA00023002"/>
    </source>
</evidence>
<accession>A0A9W6KEH6</accession>
<dbReference type="InterPro" id="IPR036250">
    <property type="entry name" value="AcylCo_DH-like_C"/>
</dbReference>
<dbReference type="SUPFAM" id="SSF56645">
    <property type="entry name" value="Acyl-CoA dehydrogenase NM domain-like"/>
    <property type="match status" value="1"/>
</dbReference>
<dbReference type="Gene3D" id="1.20.140.10">
    <property type="entry name" value="Butyryl-CoA Dehydrogenase, subunit A, domain 3"/>
    <property type="match status" value="1"/>
</dbReference>
<gene>
    <name evidence="4" type="primary">acd_3</name>
    <name evidence="4" type="ORF">GCM10017581_009000</name>
</gene>
<proteinExistence type="predicted"/>
<dbReference type="Gene3D" id="1.10.540.10">
    <property type="entry name" value="Acyl-CoA dehydrogenase/oxidase, N-terminal domain"/>
    <property type="match status" value="1"/>
</dbReference>
<dbReference type="PANTHER" id="PTHR43884">
    <property type="entry name" value="ACYL-COA DEHYDROGENASE"/>
    <property type="match status" value="1"/>
</dbReference>
<dbReference type="GO" id="GO:0050660">
    <property type="term" value="F:flavin adenine dinucleotide binding"/>
    <property type="evidence" value="ECO:0007669"/>
    <property type="project" value="InterPro"/>
</dbReference>
<sequence length="395" mass="41955">MSAPATAAARHVDRVDAVLPTIRRNAREVDLTAAFPVENLTVLRESGLLGLLIPARYGGLGGDLADLVRIAGDLAAECLSTAMIWAMHCQQVDVLVRHASQPLCERLLPRIAAGEVYLASVTTEAGKGGHLLSATAPLTHRGDELLIERMAPIVTGGEHADGFLITMRTSPDATPNEVSLVYADRDQLTLSSRGVWDPLGMRGTHSLAFNITGSVAADQVLGEPGGFRAITVESMVPAGHLGWAACWLGAARAAFAGLLKTLRSPGRSASIDLGSPLVAERLARIRLDLEAVSAYLQATLTEITAARRAGVSVGDNVTQVHVNSLKILAAELTFQAVDRMVQLGGLGLAYRRDSPLPLERVFRDLRSASLNYANDRLLVSNGALCLMDTAVNLLR</sequence>
<comment type="caution">
    <text evidence="4">The sequence shown here is derived from an EMBL/GenBank/DDBJ whole genome shotgun (WGS) entry which is preliminary data.</text>
</comment>
<dbReference type="RefSeq" id="WP_271188819.1">
    <property type="nucleotide sequence ID" value="NZ_BSFP01000003.1"/>
</dbReference>
<reference evidence="4" key="2">
    <citation type="submission" date="2023-01" db="EMBL/GenBank/DDBJ databases">
        <authorList>
            <person name="Sun Q."/>
            <person name="Evtushenko L."/>
        </authorList>
    </citation>
    <scope>NUCLEOTIDE SEQUENCE</scope>
    <source>
        <strain evidence="4">VKM Ac-1321</strain>
    </source>
</reference>
<dbReference type="InterPro" id="IPR013786">
    <property type="entry name" value="AcylCoA_DH/ox_N"/>
</dbReference>
<keyword evidence="1" id="KW-0560">Oxidoreductase</keyword>
<dbReference type="SUPFAM" id="SSF47203">
    <property type="entry name" value="Acyl-CoA dehydrogenase C-terminal domain-like"/>
    <property type="match status" value="1"/>
</dbReference>
<dbReference type="PIRSF" id="PIRSF016578">
    <property type="entry name" value="HsaA"/>
    <property type="match status" value="1"/>
</dbReference>
<evidence type="ECO:0000313" key="5">
    <source>
        <dbReference type="Proteomes" id="UP001143480"/>
    </source>
</evidence>
<dbReference type="PANTHER" id="PTHR43884:SF12">
    <property type="entry name" value="ISOVALERYL-COA DEHYDROGENASE, MITOCHONDRIAL-RELATED"/>
    <property type="match status" value="1"/>
</dbReference>
<evidence type="ECO:0000259" key="3">
    <source>
        <dbReference type="Pfam" id="PF08028"/>
    </source>
</evidence>
<dbReference type="Pfam" id="PF08028">
    <property type="entry name" value="Acyl-CoA_dh_2"/>
    <property type="match status" value="1"/>
</dbReference>
<dbReference type="GO" id="GO:0003995">
    <property type="term" value="F:acyl-CoA dehydrogenase activity"/>
    <property type="evidence" value="ECO:0007669"/>
    <property type="project" value="TreeGrafter"/>
</dbReference>
<dbReference type="InterPro" id="IPR009100">
    <property type="entry name" value="AcylCoA_DH/oxidase_NM_dom_sf"/>
</dbReference>
<protein>
    <submittedName>
        <fullName evidence="4">Acyl-CoA dehydrogenase</fullName>
    </submittedName>
</protein>
<dbReference type="EMBL" id="BSFP01000003">
    <property type="protein sequence ID" value="GLK99159.1"/>
    <property type="molecule type" value="Genomic_DNA"/>
</dbReference>
<evidence type="ECO:0000259" key="2">
    <source>
        <dbReference type="Pfam" id="PF02771"/>
    </source>
</evidence>
<dbReference type="InterPro" id="IPR037069">
    <property type="entry name" value="AcylCoA_DH/ox_N_sf"/>
</dbReference>
<dbReference type="Pfam" id="PF02771">
    <property type="entry name" value="Acyl-CoA_dh_N"/>
    <property type="match status" value="1"/>
</dbReference>
<feature type="domain" description="Acyl-CoA dehydrogenase C-terminal" evidence="3">
    <location>
        <begin position="242"/>
        <end position="368"/>
    </location>
</feature>